<dbReference type="Gene3D" id="2.60.120.10">
    <property type="entry name" value="Jelly Rolls"/>
    <property type="match status" value="1"/>
</dbReference>
<dbReference type="CDD" id="cd20309">
    <property type="entry name" value="cupin_EcSI"/>
    <property type="match status" value="1"/>
</dbReference>
<dbReference type="InterPro" id="IPR014710">
    <property type="entry name" value="RmlC-like_jellyroll"/>
</dbReference>
<dbReference type="InterPro" id="IPR010864">
    <property type="entry name" value="D-lyxose_isomer"/>
</dbReference>
<dbReference type="GO" id="GO:0047828">
    <property type="term" value="F:D-lyxose ketol-isomerase activity"/>
    <property type="evidence" value="ECO:0007669"/>
    <property type="project" value="UniProtKB-EC"/>
</dbReference>
<dbReference type="STRING" id="1678840.ATC1_12273"/>
<dbReference type="Pfam" id="PF07385">
    <property type="entry name" value="Lyx_isomer"/>
    <property type="match status" value="1"/>
</dbReference>
<comment type="catalytic activity">
    <reaction evidence="6">
        <text>D-lyxose = D-xylulose</text>
        <dbReference type="Rhea" id="RHEA:14201"/>
        <dbReference type="ChEBI" id="CHEBI:16789"/>
        <dbReference type="ChEBI" id="CHEBI:17140"/>
        <dbReference type="EC" id="5.3.1.15"/>
    </reaction>
</comment>
<sequence length="225" mass="26749">MKRSEINTIIRDAEKFFEENRFFLPKWADWTWEEWQRADKNEIHEILEKELGWDVTDFGLNQFHQKGLFLFTIRNGSTEETGYEKPYCEKIMIMEDQQVCLFHFHWDKVEDIINRGGGKLKLQFYQATENDEFDRESPITVYVDGIRTVLKAGSILSLDPGESVTLPQRLYHSFWGEGKVLVGEVSKINDDHTDNRFYESIPRFPQIEEDEPIYHPLIGDYRCIR</sequence>
<evidence type="ECO:0000256" key="1">
    <source>
        <dbReference type="ARBA" id="ARBA00001936"/>
    </source>
</evidence>
<dbReference type="AlphaFoldDB" id="A0A0K8PAQ9"/>
<dbReference type="GO" id="GO:0046872">
    <property type="term" value="F:metal ion binding"/>
    <property type="evidence" value="ECO:0007669"/>
    <property type="project" value="UniProtKB-KW"/>
</dbReference>
<accession>A0A0K8PAQ9</accession>
<comment type="cofactor">
    <cofactor evidence="1">
        <name>Mn(2+)</name>
        <dbReference type="ChEBI" id="CHEBI:29035"/>
    </cofactor>
</comment>
<dbReference type="EC" id="5.3.1.15" evidence="8"/>
<evidence type="ECO:0000256" key="2">
    <source>
        <dbReference type="ARBA" id="ARBA00022723"/>
    </source>
</evidence>
<dbReference type="InterPro" id="IPR047581">
    <property type="entry name" value="EcSI_cupin"/>
</dbReference>
<evidence type="ECO:0000256" key="3">
    <source>
        <dbReference type="ARBA" id="ARBA00023211"/>
    </source>
</evidence>
<evidence type="ECO:0000256" key="5">
    <source>
        <dbReference type="ARBA" id="ARBA00023277"/>
    </source>
</evidence>
<evidence type="ECO:0000256" key="4">
    <source>
        <dbReference type="ARBA" id="ARBA00023235"/>
    </source>
</evidence>
<dbReference type="OrthoDB" id="27002at2"/>
<organism evidence="9">
    <name type="scientific">Flexilinea flocculi</name>
    <dbReference type="NCBI Taxonomy" id="1678840"/>
    <lineage>
        <taxon>Bacteria</taxon>
        <taxon>Bacillati</taxon>
        <taxon>Chloroflexota</taxon>
        <taxon>Anaerolineae</taxon>
        <taxon>Anaerolineales</taxon>
        <taxon>Anaerolineaceae</taxon>
        <taxon>Flexilinea</taxon>
    </lineage>
</organism>
<keyword evidence="3" id="KW-0464">Manganese</keyword>
<proteinExistence type="inferred from homology"/>
<evidence type="ECO:0000256" key="8">
    <source>
        <dbReference type="ARBA" id="ARBA00044972"/>
    </source>
</evidence>
<comment type="similarity">
    <text evidence="7">Belongs to the D-lyxose ketol-isomerase family.</text>
</comment>
<evidence type="ECO:0000313" key="9">
    <source>
        <dbReference type="EMBL" id="GAP39738.1"/>
    </source>
</evidence>
<keyword evidence="2" id="KW-0479">Metal-binding</keyword>
<dbReference type="RefSeq" id="WP_062278425.1">
    <property type="nucleotide sequence ID" value="NZ_DF968180.1"/>
</dbReference>
<dbReference type="Proteomes" id="UP000053370">
    <property type="component" value="Unassembled WGS sequence"/>
</dbReference>
<evidence type="ECO:0000256" key="6">
    <source>
        <dbReference type="ARBA" id="ARBA00044907"/>
    </source>
</evidence>
<dbReference type="EMBL" id="DF968180">
    <property type="protein sequence ID" value="GAP39738.1"/>
    <property type="molecule type" value="Genomic_DNA"/>
</dbReference>
<evidence type="ECO:0000256" key="7">
    <source>
        <dbReference type="ARBA" id="ARBA00044951"/>
    </source>
</evidence>
<keyword evidence="10" id="KW-1185">Reference proteome</keyword>
<keyword evidence="4 9" id="KW-0413">Isomerase</keyword>
<protein>
    <recommendedName>
        <fullName evidence="8">D-lyxose ketol-isomerase</fullName>
        <ecNumber evidence="8">5.3.1.15</ecNumber>
    </recommendedName>
</protein>
<evidence type="ECO:0000313" key="10">
    <source>
        <dbReference type="Proteomes" id="UP000053370"/>
    </source>
</evidence>
<name>A0A0K8PAQ9_9CHLR</name>
<gene>
    <name evidence="9" type="ORF">ATC1_12273</name>
</gene>
<reference evidence="9" key="1">
    <citation type="journal article" date="2015" name="Genome Announc.">
        <title>Draft Genome Sequence of Anaerolineae Strain TC1, a Novel Isolate from a Methanogenic Wastewater Treatment System.</title>
        <authorList>
            <person name="Matsuura N."/>
            <person name="Tourlousse D.M."/>
            <person name="Sun L."/>
            <person name="Toyonaga M."/>
            <person name="Kuroda K."/>
            <person name="Ohashi A."/>
            <person name="Cruz R."/>
            <person name="Yamaguchi T."/>
            <person name="Sekiguchi Y."/>
        </authorList>
    </citation>
    <scope>NUCLEOTIDE SEQUENCE [LARGE SCALE GENOMIC DNA]</scope>
    <source>
        <strain evidence="9">TC1</strain>
    </source>
</reference>
<dbReference type="PATRIC" id="fig|1678840.3.peg.830"/>
<keyword evidence="5" id="KW-0119">Carbohydrate metabolism</keyword>